<dbReference type="Proteomes" id="UP000249340">
    <property type="component" value="Chromosome"/>
</dbReference>
<dbReference type="AlphaFoldDB" id="A0A345SYJ0"/>
<proteinExistence type="predicted"/>
<dbReference type="EMBL" id="CP031264">
    <property type="protein sequence ID" value="AXI78795.1"/>
    <property type="molecule type" value="Genomic_DNA"/>
</dbReference>
<gene>
    <name evidence="2" type="ORF">C7M71_016605</name>
</gene>
<accession>A0A345SYJ0</accession>
<name>A0A345SYJ0_9ACTN</name>
<reference evidence="3" key="1">
    <citation type="submission" date="2018-07" db="EMBL/GenBank/DDBJ databases">
        <title>Streptacidiphilus bronchialis DSM 106435 chromosome.</title>
        <authorList>
            <person name="Batra D."/>
            <person name="Gulvik C.A."/>
        </authorList>
    </citation>
    <scope>NUCLEOTIDE SEQUENCE [LARGE SCALE GENOMIC DNA]</scope>
    <source>
        <strain evidence="3">DSM 106435</strain>
    </source>
</reference>
<feature type="compositionally biased region" description="Low complexity" evidence="1">
    <location>
        <begin position="29"/>
        <end position="42"/>
    </location>
</feature>
<evidence type="ECO:0000313" key="3">
    <source>
        <dbReference type="Proteomes" id="UP000249340"/>
    </source>
</evidence>
<evidence type="ECO:0000256" key="1">
    <source>
        <dbReference type="SAM" id="MobiDB-lite"/>
    </source>
</evidence>
<protein>
    <submittedName>
        <fullName evidence="2">Uncharacterized protein</fullName>
    </submittedName>
</protein>
<evidence type="ECO:0000313" key="2">
    <source>
        <dbReference type="EMBL" id="AXI78795.1"/>
    </source>
</evidence>
<dbReference type="KEGG" id="stri:C7M71_016605"/>
<organism evidence="2 3">
    <name type="scientific">Peterkaempfera bronchialis</name>
    <dbReference type="NCBI Taxonomy" id="2126346"/>
    <lineage>
        <taxon>Bacteria</taxon>
        <taxon>Bacillati</taxon>
        <taxon>Actinomycetota</taxon>
        <taxon>Actinomycetes</taxon>
        <taxon>Kitasatosporales</taxon>
        <taxon>Streptomycetaceae</taxon>
        <taxon>Peterkaempfera</taxon>
    </lineage>
</organism>
<feature type="region of interest" description="Disordered" evidence="1">
    <location>
        <begin position="1"/>
        <end position="52"/>
    </location>
</feature>
<keyword evidence="3" id="KW-1185">Reference proteome</keyword>
<sequence length="52" mass="5464">MHLPDGPSDYRLDLRTAVGDTHPGDVPRSDSSSRTIAASTTTGDITLLHDGS</sequence>